<reference evidence="2 3" key="1">
    <citation type="submission" date="2024-06" db="EMBL/GenBank/DDBJ databases">
        <title>Genomic Encyclopedia of Type Strains, Phase V (KMG-V): Genome sequencing to study the core and pangenomes of soil and plant-associated prokaryotes.</title>
        <authorList>
            <person name="Whitman W."/>
        </authorList>
    </citation>
    <scope>NUCLEOTIDE SEQUENCE [LARGE SCALE GENOMIC DNA]</scope>
    <source>
        <strain evidence="2 3">NE40</strain>
    </source>
</reference>
<dbReference type="EMBL" id="JBEWTB010000002">
    <property type="protein sequence ID" value="MET4757329.1"/>
    <property type="molecule type" value="Genomic_DNA"/>
</dbReference>
<dbReference type="Proteomes" id="UP001549366">
    <property type="component" value="Unassembled WGS sequence"/>
</dbReference>
<evidence type="ECO:0000313" key="3">
    <source>
        <dbReference type="Proteomes" id="UP001549366"/>
    </source>
</evidence>
<keyword evidence="1" id="KW-0472">Membrane</keyword>
<keyword evidence="1" id="KW-1133">Transmembrane helix</keyword>
<keyword evidence="3" id="KW-1185">Reference proteome</keyword>
<sequence length="31" mass="3377">MEANLGAAGVIVFNIIFGMRHVWRRASSESG</sequence>
<name>A0ABV2SHT6_9GAMM</name>
<organism evidence="2 3">
    <name type="scientific">Endozoicomonas lisbonensis</name>
    <dbReference type="NCBI Taxonomy" id="3120522"/>
    <lineage>
        <taxon>Bacteria</taxon>
        <taxon>Pseudomonadati</taxon>
        <taxon>Pseudomonadota</taxon>
        <taxon>Gammaproteobacteria</taxon>
        <taxon>Oceanospirillales</taxon>
        <taxon>Endozoicomonadaceae</taxon>
        <taxon>Endozoicomonas</taxon>
    </lineage>
</organism>
<evidence type="ECO:0000313" key="2">
    <source>
        <dbReference type="EMBL" id="MET4757329.1"/>
    </source>
</evidence>
<comment type="caution">
    <text evidence="2">The sequence shown here is derived from an EMBL/GenBank/DDBJ whole genome shotgun (WGS) entry which is preliminary data.</text>
</comment>
<accession>A0ABV2SHT6</accession>
<feature type="transmembrane region" description="Helical" evidence="1">
    <location>
        <begin position="6"/>
        <end position="23"/>
    </location>
</feature>
<evidence type="ECO:0000256" key="1">
    <source>
        <dbReference type="SAM" id="Phobius"/>
    </source>
</evidence>
<protein>
    <submittedName>
        <fullName evidence="2">Uncharacterized protein</fullName>
    </submittedName>
</protein>
<gene>
    <name evidence="2" type="ORF">V5J35_002521</name>
</gene>
<keyword evidence="1" id="KW-0812">Transmembrane</keyword>
<proteinExistence type="predicted"/>